<evidence type="ECO:0000256" key="4">
    <source>
        <dbReference type="ARBA" id="ARBA00021301"/>
    </source>
</evidence>
<dbReference type="GO" id="GO:0005874">
    <property type="term" value="C:microtubule"/>
    <property type="evidence" value="ECO:0007669"/>
    <property type="project" value="UniProtKB-KW"/>
</dbReference>
<evidence type="ECO:0000256" key="12">
    <source>
        <dbReference type="ARBA" id="ARBA00031568"/>
    </source>
</evidence>
<evidence type="ECO:0000256" key="1">
    <source>
        <dbReference type="ARBA" id="ARBA00004230"/>
    </source>
</evidence>
<feature type="non-terminal residue" evidence="16">
    <location>
        <position position="1"/>
    </location>
</feature>
<dbReference type="GO" id="GO:0005794">
    <property type="term" value="C:Golgi apparatus"/>
    <property type="evidence" value="ECO:0007669"/>
    <property type="project" value="TreeGrafter"/>
</dbReference>
<evidence type="ECO:0000256" key="10">
    <source>
        <dbReference type="ARBA" id="ARBA00023212"/>
    </source>
</evidence>
<accession>A0A834IAX1</accession>
<feature type="domain" description="Growth arrest-specific protein 8" evidence="14">
    <location>
        <begin position="2"/>
        <end position="146"/>
    </location>
</feature>
<reference evidence="16" key="1">
    <citation type="submission" date="2020-08" db="EMBL/GenBank/DDBJ databases">
        <title>Genome sequencing and assembly of the red palm weevil Rhynchophorus ferrugineus.</title>
        <authorList>
            <person name="Dias G.B."/>
            <person name="Bergman C.M."/>
            <person name="Manee M."/>
        </authorList>
    </citation>
    <scope>NUCLEOTIDE SEQUENCE</scope>
    <source>
        <strain evidence="16">AA-2017</strain>
        <tissue evidence="16">Whole larva</tissue>
    </source>
</reference>
<organism evidence="16 17">
    <name type="scientific">Rhynchophorus ferrugineus</name>
    <name type="common">Red palm weevil</name>
    <name type="synonym">Curculio ferrugineus</name>
    <dbReference type="NCBI Taxonomy" id="354439"/>
    <lineage>
        <taxon>Eukaryota</taxon>
        <taxon>Metazoa</taxon>
        <taxon>Ecdysozoa</taxon>
        <taxon>Arthropoda</taxon>
        <taxon>Hexapoda</taxon>
        <taxon>Insecta</taxon>
        <taxon>Pterygota</taxon>
        <taxon>Neoptera</taxon>
        <taxon>Endopterygota</taxon>
        <taxon>Coleoptera</taxon>
        <taxon>Polyphaga</taxon>
        <taxon>Cucujiformia</taxon>
        <taxon>Curculionidae</taxon>
        <taxon>Dryophthorinae</taxon>
        <taxon>Rhynchophorus</taxon>
    </lineage>
</organism>
<keyword evidence="6" id="KW-0493">Microtubule</keyword>
<evidence type="ECO:0000256" key="5">
    <source>
        <dbReference type="ARBA" id="ARBA00022490"/>
    </source>
</evidence>
<keyword evidence="5" id="KW-0963">Cytoplasm</keyword>
<dbReference type="GO" id="GO:0031267">
    <property type="term" value="F:small GTPase binding"/>
    <property type="evidence" value="ECO:0007669"/>
    <property type="project" value="InterPro"/>
</dbReference>
<keyword evidence="10" id="KW-0206">Cytoskeleton</keyword>
<keyword evidence="8 13" id="KW-0175">Coiled coil</keyword>
<dbReference type="GO" id="GO:0048870">
    <property type="term" value="P:cell motility"/>
    <property type="evidence" value="ECO:0007669"/>
    <property type="project" value="InterPro"/>
</dbReference>
<evidence type="ECO:0000259" key="14">
    <source>
        <dbReference type="Pfam" id="PF13851"/>
    </source>
</evidence>
<gene>
    <name evidence="16" type="ORF">GWI33_008966</name>
    <name evidence="15" type="ORF">GWI33_009751</name>
</gene>
<dbReference type="EMBL" id="JAACXV010005431">
    <property type="protein sequence ID" value="KAF7276818.1"/>
    <property type="molecule type" value="Genomic_DNA"/>
</dbReference>
<evidence type="ECO:0000256" key="6">
    <source>
        <dbReference type="ARBA" id="ARBA00022701"/>
    </source>
</evidence>
<comment type="subcellular location">
    <subcellularLocation>
        <location evidence="1">Cell projection</location>
        <location evidence="1">Cilium</location>
        <location evidence="1">Flagellum</location>
    </subcellularLocation>
    <subcellularLocation>
        <location evidence="2">Cytoplasm</location>
        <location evidence="2">Cytoskeleton</location>
    </subcellularLocation>
</comment>
<evidence type="ECO:0000256" key="3">
    <source>
        <dbReference type="ARBA" id="ARBA00009859"/>
    </source>
</evidence>
<evidence type="ECO:0000313" key="16">
    <source>
        <dbReference type="EMBL" id="KAF7277254.1"/>
    </source>
</evidence>
<evidence type="ECO:0000313" key="17">
    <source>
        <dbReference type="Proteomes" id="UP000625711"/>
    </source>
</evidence>
<sequence>MEVLRKQNERMSKQVADLTAENKKLVAPLKQALDDVKEYKRQLQNYEKDKISLANTKSKLCQTLKDLEDLRWSNDALELRFSKLEKERDELHKRFVNAILEVQQKTGVKNVLLQKRIQTLSQMAEHKEVIIGELTAAMKQPPEKSNKQLD</sequence>
<dbReference type="PANTHER" id="PTHR31543:SF0">
    <property type="entry name" value="DYNEIN REGULATORY COMPLEX SUBUNIT 4"/>
    <property type="match status" value="1"/>
</dbReference>
<dbReference type="PANTHER" id="PTHR31543">
    <property type="entry name" value="DYNEIN REGULATORY COMPLEX SUBUNIT 4"/>
    <property type="match status" value="1"/>
</dbReference>
<dbReference type="Pfam" id="PF13851">
    <property type="entry name" value="GAS"/>
    <property type="match status" value="1"/>
</dbReference>
<comment type="caution">
    <text evidence="16">The sequence shown here is derived from an EMBL/GenBank/DDBJ whole genome shotgun (WGS) entry which is preliminary data.</text>
</comment>
<dbReference type="InterPro" id="IPR025593">
    <property type="entry name" value="GAS8_dom"/>
</dbReference>
<evidence type="ECO:0000256" key="8">
    <source>
        <dbReference type="ARBA" id="ARBA00023054"/>
    </source>
</evidence>
<proteinExistence type="inferred from homology"/>
<keyword evidence="7" id="KW-0282">Flagellum</keyword>
<dbReference type="Proteomes" id="UP000625711">
    <property type="component" value="Unassembled WGS sequence"/>
</dbReference>
<name>A0A834IAX1_RHYFE</name>
<keyword evidence="17" id="KW-1185">Reference proteome</keyword>
<feature type="coiled-coil region" evidence="13">
    <location>
        <begin position="1"/>
        <end position="94"/>
    </location>
</feature>
<evidence type="ECO:0000256" key="11">
    <source>
        <dbReference type="ARBA" id="ARBA00023273"/>
    </source>
</evidence>
<keyword evidence="11" id="KW-0966">Cell projection</keyword>
<dbReference type="EMBL" id="JAACXV010003265">
    <property type="protein sequence ID" value="KAF7277254.1"/>
    <property type="molecule type" value="Genomic_DNA"/>
</dbReference>
<dbReference type="GO" id="GO:0008017">
    <property type="term" value="F:microtubule binding"/>
    <property type="evidence" value="ECO:0007669"/>
    <property type="project" value="InterPro"/>
</dbReference>
<dbReference type="GO" id="GO:0031514">
    <property type="term" value="C:motile cilium"/>
    <property type="evidence" value="ECO:0007669"/>
    <property type="project" value="UniProtKB-SubCell"/>
</dbReference>
<comment type="similarity">
    <text evidence="3">Belongs to the DRC4 family.</text>
</comment>
<dbReference type="OrthoDB" id="275583at2759"/>
<dbReference type="InterPro" id="IPR039308">
    <property type="entry name" value="GAS8"/>
</dbReference>
<dbReference type="AlphaFoldDB" id="A0A834IAX1"/>
<evidence type="ECO:0000256" key="13">
    <source>
        <dbReference type="SAM" id="Coils"/>
    </source>
</evidence>
<evidence type="ECO:0000256" key="2">
    <source>
        <dbReference type="ARBA" id="ARBA00004245"/>
    </source>
</evidence>
<evidence type="ECO:0000256" key="9">
    <source>
        <dbReference type="ARBA" id="ARBA00023069"/>
    </source>
</evidence>
<protein>
    <recommendedName>
        <fullName evidence="4">Dynein regulatory complex subunit 4</fullName>
    </recommendedName>
    <alternativeName>
        <fullName evidence="12">Growth arrest-specific protein 8</fullName>
    </alternativeName>
</protein>
<keyword evidence="9" id="KW-0969">Cilium</keyword>
<evidence type="ECO:0000256" key="7">
    <source>
        <dbReference type="ARBA" id="ARBA00022846"/>
    </source>
</evidence>
<evidence type="ECO:0000313" key="15">
    <source>
        <dbReference type="EMBL" id="KAF7276818.1"/>
    </source>
</evidence>